<organism evidence="1 2">
    <name type="scientific">Roseobacter litoralis (strain ATCC 49566 / DSM 6996 / JCM 21268 / NBRC 15278 / OCh 149)</name>
    <dbReference type="NCBI Taxonomy" id="391595"/>
    <lineage>
        <taxon>Bacteria</taxon>
        <taxon>Pseudomonadati</taxon>
        <taxon>Pseudomonadota</taxon>
        <taxon>Alphaproteobacteria</taxon>
        <taxon>Rhodobacterales</taxon>
        <taxon>Roseobacteraceae</taxon>
        <taxon>Roseobacter</taxon>
    </lineage>
</organism>
<dbReference type="Proteomes" id="UP000001353">
    <property type="component" value="Chromosome"/>
</dbReference>
<proteinExistence type="predicted"/>
<accession>F7ZLA5</accession>
<protein>
    <submittedName>
        <fullName evidence="1">Endoribonuclease-like protein</fullName>
    </submittedName>
</protein>
<dbReference type="AlphaFoldDB" id="F7ZLA5"/>
<dbReference type="HOGENOM" id="CLU_2865046_0_0_5"/>
<dbReference type="KEGG" id="rli:RLO149_c033700"/>
<sequence>MITHIHTAARTGKAVSHATMVQLCGHLSDGANVAQHPRDCLSPVDLLLDETGSNASGVCLVLRT</sequence>
<gene>
    <name evidence="1" type="ordered locus">RLO149_c033700</name>
</gene>
<evidence type="ECO:0000313" key="1">
    <source>
        <dbReference type="EMBL" id="AEI95311.1"/>
    </source>
</evidence>
<dbReference type="STRING" id="391595.RLO149_c033700"/>
<evidence type="ECO:0000313" key="2">
    <source>
        <dbReference type="Proteomes" id="UP000001353"/>
    </source>
</evidence>
<name>F7ZLA5_ROSLO</name>
<reference evidence="1 2" key="1">
    <citation type="journal article" date="2011" name="BMC Genomics">
        <title>Comparative genome analysis and genome-guided physiological analysis of Roseobacter litoralis.</title>
        <authorList>
            <person name="Kalhoefer D."/>
            <person name="Thole S."/>
            <person name="Voget S."/>
            <person name="Lehmann R."/>
            <person name="Liesegang H."/>
            <person name="Wollher A."/>
            <person name="Daniel R."/>
            <person name="Simon M."/>
            <person name="Brinkhoff T."/>
        </authorList>
    </citation>
    <scope>NUCLEOTIDE SEQUENCE [LARGE SCALE GENOMIC DNA]</scope>
    <source>
        <strain evidence="2">ATCC 49566 / DSM 6996 / JCM 21268 / NBRC 15278 / OCh 149</strain>
    </source>
</reference>
<dbReference type="EMBL" id="CP002623">
    <property type="protein sequence ID" value="AEI95311.1"/>
    <property type="molecule type" value="Genomic_DNA"/>
</dbReference>
<keyword evidence="2" id="KW-1185">Reference proteome</keyword>